<protein>
    <submittedName>
        <fullName evidence="1">Uncharacterized protein</fullName>
    </submittedName>
</protein>
<gene>
    <name evidence="1" type="ORF">ABIC55_000623</name>
</gene>
<sequence length="41" mass="4592">MNILRGQKVDITKNSAITDIAAVMEWTTANKEMEIDGRHSC</sequence>
<dbReference type="Proteomes" id="UP001549104">
    <property type="component" value="Unassembled WGS sequence"/>
</dbReference>
<name>A0ABV2K380_SPOPS</name>
<proteinExistence type="predicted"/>
<dbReference type="EMBL" id="JBEPME010000001">
    <property type="protein sequence ID" value="MET3655539.1"/>
    <property type="molecule type" value="Genomic_DNA"/>
</dbReference>
<dbReference type="RefSeq" id="WP_354312119.1">
    <property type="nucleotide sequence ID" value="NZ_JBEPME010000001.1"/>
</dbReference>
<accession>A0ABV2K380</accession>
<comment type="caution">
    <text evidence="1">The sequence shown here is derived from an EMBL/GenBank/DDBJ whole genome shotgun (WGS) entry which is preliminary data.</text>
</comment>
<evidence type="ECO:0000313" key="1">
    <source>
        <dbReference type="EMBL" id="MET3655539.1"/>
    </source>
</evidence>
<organism evidence="1 2">
    <name type="scientific">Sporosarcina psychrophila</name>
    <name type="common">Bacillus psychrophilus</name>
    <dbReference type="NCBI Taxonomy" id="1476"/>
    <lineage>
        <taxon>Bacteria</taxon>
        <taxon>Bacillati</taxon>
        <taxon>Bacillota</taxon>
        <taxon>Bacilli</taxon>
        <taxon>Bacillales</taxon>
        <taxon>Caryophanaceae</taxon>
        <taxon>Sporosarcina</taxon>
    </lineage>
</organism>
<keyword evidence="2" id="KW-1185">Reference proteome</keyword>
<evidence type="ECO:0000313" key="2">
    <source>
        <dbReference type="Proteomes" id="UP001549104"/>
    </source>
</evidence>
<reference evidence="1 2" key="1">
    <citation type="submission" date="2024-06" db="EMBL/GenBank/DDBJ databases">
        <title>Sorghum-associated microbial communities from plants grown in Nebraska, USA.</title>
        <authorList>
            <person name="Schachtman D."/>
        </authorList>
    </citation>
    <scope>NUCLEOTIDE SEQUENCE [LARGE SCALE GENOMIC DNA]</scope>
    <source>
        <strain evidence="1 2">1288</strain>
    </source>
</reference>